<evidence type="ECO:0000313" key="1">
    <source>
        <dbReference type="Proteomes" id="UP000025227"/>
    </source>
</evidence>
<dbReference type="WBParaSite" id="HCON_00002950-00001">
    <property type="protein sequence ID" value="HCON_00002950-00001"/>
    <property type="gene ID" value="HCON_00002950"/>
</dbReference>
<organism evidence="1 2">
    <name type="scientific">Haemonchus contortus</name>
    <name type="common">Barber pole worm</name>
    <dbReference type="NCBI Taxonomy" id="6289"/>
    <lineage>
        <taxon>Eukaryota</taxon>
        <taxon>Metazoa</taxon>
        <taxon>Ecdysozoa</taxon>
        <taxon>Nematoda</taxon>
        <taxon>Chromadorea</taxon>
        <taxon>Rhabditida</taxon>
        <taxon>Rhabditina</taxon>
        <taxon>Rhabditomorpha</taxon>
        <taxon>Strongyloidea</taxon>
        <taxon>Trichostrongylidae</taxon>
        <taxon>Haemonchus</taxon>
    </lineage>
</organism>
<sequence length="42" mass="4536">MMNKSGKCAGNAKLLMVVMKTRRSCDAASTWAQYQEIDPGSG</sequence>
<protein>
    <submittedName>
        <fullName evidence="2">Uncharacterized protein</fullName>
    </submittedName>
</protein>
<proteinExistence type="predicted"/>
<name>A0A7I4XT48_HAECO</name>
<dbReference type="Proteomes" id="UP000025227">
    <property type="component" value="Unplaced"/>
</dbReference>
<keyword evidence="1" id="KW-1185">Reference proteome</keyword>
<accession>A0A7I4XT48</accession>
<evidence type="ECO:0000313" key="2">
    <source>
        <dbReference type="WBParaSite" id="HCON_00002950-00001"/>
    </source>
</evidence>
<dbReference type="AlphaFoldDB" id="A0A7I4XT48"/>
<reference evidence="2" key="1">
    <citation type="submission" date="2020-12" db="UniProtKB">
        <authorList>
            <consortium name="WormBaseParasite"/>
        </authorList>
    </citation>
    <scope>IDENTIFICATION</scope>
    <source>
        <strain evidence="2">MHco3</strain>
    </source>
</reference>